<keyword evidence="1" id="KW-1133">Transmembrane helix</keyword>
<evidence type="ECO:0000256" key="1">
    <source>
        <dbReference type="SAM" id="Phobius"/>
    </source>
</evidence>
<gene>
    <name evidence="2" type="ORF">ACFFK0_16390</name>
</gene>
<keyword evidence="1" id="KW-0472">Membrane</keyword>
<evidence type="ECO:0008006" key="4">
    <source>
        <dbReference type="Google" id="ProtNLM"/>
    </source>
</evidence>
<accession>A0ABV6DMY3</accession>
<dbReference type="Proteomes" id="UP001589776">
    <property type="component" value="Unassembled WGS sequence"/>
</dbReference>
<comment type="caution">
    <text evidence="2">The sequence shown here is derived from an EMBL/GenBank/DDBJ whole genome shotgun (WGS) entry which is preliminary data.</text>
</comment>
<evidence type="ECO:0000313" key="3">
    <source>
        <dbReference type="Proteomes" id="UP001589776"/>
    </source>
</evidence>
<name>A0ABV6DMY3_9BACL</name>
<evidence type="ECO:0000313" key="2">
    <source>
        <dbReference type="EMBL" id="MFC0214010.1"/>
    </source>
</evidence>
<dbReference type="EMBL" id="JBHLWN010000067">
    <property type="protein sequence ID" value="MFC0214010.1"/>
    <property type="molecule type" value="Genomic_DNA"/>
</dbReference>
<keyword evidence="3" id="KW-1185">Reference proteome</keyword>
<reference evidence="2 3" key="1">
    <citation type="submission" date="2024-09" db="EMBL/GenBank/DDBJ databases">
        <authorList>
            <person name="Sun Q."/>
            <person name="Mori K."/>
        </authorList>
    </citation>
    <scope>NUCLEOTIDE SEQUENCE [LARGE SCALE GENOMIC DNA]</scope>
    <source>
        <strain evidence="2 3">CCM 7759</strain>
    </source>
</reference>
<feature type="transmembrane region" description="Helical" evidence="1">
    <location>
        <begin position="35"/>
        <end position="54"/>
    </location>
</feature>
<sequence>MSQQHTHARSTTSKLVSLFAPGEAVMNRLKYVNKFLMIGLLFAIPLIVLSYLQYSDRASEVKHIQEETTGVEYVQKLNDFYYAVDTRRASVSAVVLGDSSLKETLVQAEAKADSAAAAIDKLDGEIGKQIQTTDKWNAVKKKWSDLKAKGTALTSQESIDQHASVITDTRSLMTHITNTSGLVLDGELGSYYLMDASVKQMPLLLDRAGRARALAVAYAAAKTPTAAEIRTLTTLLDQIKTTQETIKSDLDTAAQVHSDIGAKLQEAYTANSAELDHLIEYVNS</sequence>
<proteinExistence type="predicted"/>
<keyword evidence="1" id="KW-0812">Transmembrane</keyword>
<dbReference type="RefSeq" id="WP_377471343.1">
    <property type="nucleotide sequence ID" value="NZ_JBHLWN010000067.1"/>
</dbReference>
<protein>
    <recommendedName>
        <fullName evidence="4">Chemotaxis methyl-accepting receptor HlyB-like 4HB MCP domain-containing protein</fullName>
    </recommendedName>
</protein>
<organism evidence="2 3">
    <name type="scientific">Paenibacillus chartarius</name>
    <dbReference type="NCBI Taxonomy" id="747481"/>
    <lineage>
        <taxon>Bacteria</taxon>
        <taxon>Bacillati</taxon>
        <taxon>Bacillota</taxon>
        <taxon>Bacilli</taxon>
        <taxon>Bacillales</taxon>
        <taxon>Paenibacillaceae</taxon>
        <taxon>Paenibacillus</taxon>
    </lineage>
</organism>